<dbReference type="AlphaFoldDB" id="A0A1X7FYV0"/>
<dbReference type="InterPro" id="IPR009956">
    <property type="entry name" value="Post-segregation_anti-tox_CcdA"/>
</dbReference>
<evidence type="ECO:0000313" key="2">
    <source>
        <dbReference type="EMBL" id="SMF61261.1"/>
    </source>
</evidence>
<dbReference type="Proteomes" id="UP000192934">
    <property type="component" value="Chromosome I"/>
</dbReference>
<proteinExistence type="predicted"/>
<protein>
    <submittedName>
        <fullName evidence="2">Antitoxin CcdA</fullName>
    </submittedName>
</protein>
<dbReference type="EMBL" id="LT840185">
    <property type="protein sequence ID" value="SMF61261.1"/>
    <property type="molecule type" value="Genomic_DNA"/>
</dbReference>
<gene>
    <name evidence="2" type="ORF">SAMN06295910_0245</name>
</gene>
<organism evidence="2 3">
    <name type="scientific">Allosphingosinicella indica</name>
    <dbReference type="NCBI Taxonomy" id="941907"/>
    <lineage>
        <taxon>Bacteria</taxon>
        <taxon>Pseudomonadati</taxon>
        <taxon>Pseudomonadota</taxon>
        <taxon>Alphaproteobacteria</taxon>
        <taxon>Sphingomonadales</taxon>
        <taxon>Sphingomonadaceae</taxon>
        <taxon>Allosphingosinicella</taxon>
    </lineage>
</organism>
<evidence type="ECO:0000313" key="3">
    <source>
        <dbReference type="Proteomes" id="UP000192934"/>
    </source>
</evidence>
<sequence>MRIMPSLNRKSATPRRATNVSLPADLIEEARKLDINISQACEQGLAQKISKTRAEIWQEENREAIEACNAWVEEHGLPLAKYRMF</sequence>
<keyword evidence="3" id="KW-1185">Reference proteome</keyword>
<name>A0A1X7FYV0_9SPHN</name>
<accession>A0A1X7FYV0</accession>
<dbReference type="Pfam" id="PF07362">
    <property type="entry name" value="CcdA"/>
    <property type="match status" value="1"/>
</dbReference>
<reference evidence="3" key="1">
    <citation type="submission" date="2017-04" db="EMBL/GenBank/DDBJ databases">
        <authorList>
            <person name="Varghese N."/>
            <person name="Submissions S."/>
        </authorList>
    </citation>
    <scope>NUCLEOTIDE SEQUENCE [LARGE SCALE GENOMIC DNA]</scope>
    <source>
        <strain evidence="3">Dd16</strain>
    </source>
</reference>
<evidence type="ECO:0000256" key="1">
    <source>
        <dbReference type="ARBA" id="ARBA00022649"/>
    </source>
</evidence>
<keyword evidence="1" id="KW-1277">Toxin-antitoxin system</keyword>
<dbReference type="STRING" id="941907.SAMN06295910_0245"/>